<dbReference type="AlphaFoldDB" id="A0A2Z6NFB0"/>
<proteinExistence type="predicted"/>
<dbReference type="OrthoDB" id="1436790at2759"/>
<name>A0A2Z6NFB0_TRISU</name>
<evidence type="ECO:0000313" key="3">
    <source>
        <dbReference type="EMBL" id="GAU30349.1"/>
    </source>
</evidence>
<organism evidence="3 4">
    <name type="scientific">Trifolium subterraneum</name>
    <name type="common">Subterranean clover</name>
    <dbReference type="NCBI Taxonomy" id="3900"/>
    <lineage>
        <taxon>Eukaryota</taxon>
        <taxon>Viridiplantae</taxon>
        <taxon>Streptophyta</taxon>
        <taxon>Embryophyta</taxon>
        <taxon>Tracheophyta</taxon>
        <taxon>Spermatophyta</taxon>
        <taxon>Magnoliopsida</taxon>
        <taxon>eudicotyledons</taxon>
        <taxon>Gunneridae</taxon>
        <taxon>Pentapetalae</taxon>
        <taxon>rosids</taxon>
        <taxon>fabids</taxon>
        <taxon>Fabales</taxon>
        <taxon>Fabaceae</taxon>
        <taxon>Papilionoideae</taxon>
        <taxon>50 kb inversion clade</taxon>
        <taxon>NPAAA clade</taxon>
        <taxon>Hologalegina</taxon>
        <taxon>IRL clade</taxon>
        <taxon>Trifolieae</taxon>
        <taxon>Trifolium</taxon>
    </lineage>
</organism>
<keyword evidence="4" id="KW-1185">Reference proteome</keyword>
<dbReference type="EMBL" id="DF973424">
    <property type="protein sequence ID" value="GAU30349.1"/>
    <property type="molecule type" value="Genomic_DNA"/>
</dbReference>
<evidence type="ECO:0000256" key="1">
    <source>
        <dbReference type="SAM" id="MobiDB-lite"/>
    </source>
</evidence>
<dbReference type="Pfam" id="PF13966">
    <property type="entry name" value="zf-RVT"/>
    <property type="match status" value="1"/>
</dbReference>
<sequence length="162" mass="18701">MTRKCRDLNSNDRKDLRSSKLLSSVFQDKIIWRLEKNEKYSVKSAYRYCIEDTLDISHLQVQGNWNLIWQIQAPPKIKKFIWRLCRNCIPTRTRLLQKGADIGAKIHICNSTLEHVAQQQIVAKPNRDSICSLHGSHGVADGSSRTDKKHQPTTTTSRVKMD</sequence>
<protein>
    <recommendedName>
        <fullName evidence="2">Reverse transcriptase zinc-binding domain-containing protein</fullName>
    </recommendedName>
</protein>
<dbReference type="Proteomes" id="UP000242715">
    <property type="component" value="Unassembled WGS sequence"/>
</dbReference>
<dbReference type="InterPro" id="IPR026960">
    <property type="entry name" value="RVT-Znf"/>
</dbReference>
<evidence type="ECO:0000313" key="4">
    <source>
        <dbReference type="Proteomes" id="UP000242715"/>
    </source>
</evidence>
<reference evidence="4" key="1">
    <citation type="journal article" date="2017" name="Front. Plant Sci.">
        <title>Climate Clever Clovers: New Paradigm to Reduce the Environmental Footprint of Ruminants by Breeding Low Methanogenic Forages Utilizing Haplotype Variation.</title>
        <authorList>
            <person name="Kaur P."/>
            <person name="Appels R."/>
            <person name="Bayer P.E."/>
            <person name="Keeble-Gagnere G."/>
            <person name="Wang J."/>
            <person name="Hirakawa H."/>
            <person name="Shirasawa K."/>
            <person name="Vercoe P."/>
            <person name="Stefanova K."/>
            <person name="Durmic Z."/>
            <person name="Nichols P."/>
            <person name="Revell C."/>
            <person name="Isobe S.N."/>
            <person name="Edwards D."/>
            <person name="Erskine W."/>
        </authorList>
    </citation>
    <scope>NUCLEOTIDE SEQUENCE [LARGE SCALE GENOMIC DNA]</scope>
    <source>
        <strain evidence="4">cv. Daliak</strain>
    </source>
</reference>
<feature type="domain" description="Reverse transcriptase zinc-binding" evidence="2">
    <location>
        <begin position="40"/>
        <end position="116"/>
    </location>
</feature>
<gene>
    <name evidence="3" type="ORF">TSUD_57600</name>
</gene>
<accession>A0A2Z6NFB0</accession>
<feature type="region of interest" description="Disordered" evidence="1">
    <location>
        <begin position="136"/>
        <end position="162"/>
    </location>
</feature>
<feature type="compositionally biased region" description="Polar residues" evidence="1">
    <location>
        <begin position="152"/>
        <end position="162"/>
    </location>
</feature>
<evidence type="ECO:0000259" key="2">
    <source>
        <dbReference type="Pfam" id="PF13966"/>
    </source>
</evidence>